<dbReference type="CDD" id="cd01392">
    <property type="entry name" value="HTH_LacI"/>
    <property type="match status" value="1"/>
</dbReference>
<proteinExistence type="predicted"/>
<keyword evidence="1" id="KW-0805">Transcription regulation</keyword>
<dbReference type="PROSITE" id="PS50932">
    <property type="entry name" value="HTH_LACI_2"/>
    <property type="match status" value="1"/>
</dbReference>
<dbReference type="EMBL" id="CACRYJ010000066">
    <property type="protein sequence ID" value="VZO39924.1"/>
    <property type="molecule type" value="Genomic_DNA"/>
</dbReference>
<gene>
    <name evidence="5" type="primary">degA_14</name>
    <name evidence="5" type="ORF">HALOF300_04622</name>
</gene>
<dbReference type="CDD" id="cd06267">
    <property type="entry name" value="PBP1_LacI_sugar_binding-like"/>
    <property type="match status" value="1"/>
</dbReference>
<dbReference type="PROSITE" id="PS00356">
    <property type="entry name" value="HTH_LACI_1"/>
    <property type="match status" value="1"/>
</dbReference>
<evidence type="ECO:0000256" key="1">
    <source>
        <dbReference type="ARBA" id="ARBA00023015"/>
    </source>
</evidence>
<dbReference type="GO" id="GO:0003700">
    <property type="term" value="F:DNA-binding transcription factor activity"/>
    <property type="evidence" value="ECO:0007669"/>
    <property type="project" value="TreeGrafter"/>
</dbReference>
<dbReference type="SUPFAM" id="SSF47413">
    <property type="entry name" value="lambda repressor-like DNA-binding domains"/>
    <property type="match status" value="1"/>
</dbReference>
<dbReference type="PANTHER" id="PTHR30146">
    <property type="entry name" value="LACI-RELATED TRANSCRIPTIONAL REPRESSOR"/>
    <property type="match status" value="1"/>
</dbReference>
<organism evidence="5 6">
    <name type="scientific">Occultella aeris</name>
    <dbReference type="NCBI Taxonomy" id="2761496"/>
    <lineage>
        <taxon>Bacteria</taxon>
        <taxon>Bacillati</taxon>
        <taxon>Actinomycetota</taxon>
        <taxon>Actinomycetes</taxon>
        <taxon>Micrococcales</taxon>
        <taxon>Ruaniaceae</taxon>
        <taxon>Occultella</taxon>
    </lineage>
</organism>
<comment type="caution">
    <text evidence="5">The sequence shown here is derived from an EMBL/GenBank/DDBJ whole genome shotgun (WGS) entry which is preliminary data.</text>
</comment>
<evidence type="ECO:0000313" key="5">
    <source>
        <dbReference type="EMBL" id="VZO39924.1"/>
    </source>
</evidence>
<evidence type="ECO:0000256" key="3">
    <source>
        <dbReference type="ARBA" id="ARBA00023163"/>
    </source>
</evidence>
<name>A0A7M4DR30_9MICO</name>
<dbReference type="SMART" id="SM00354">
    <property type="entry name" value="HTH_LACI"/>
    <property type="match status" value="1"/>
</dbReference>
<dbReference type="Gene3D" id="3.40.50.2300">
    <property type="match status" value="2"/>
</dbReference>
<reference evidence="5 6" key="1">
    <citation type="submission" date="2019-11" db="EMBL/GenBank/DDBJ databases">
        <authorList>
            <person name="Criscuolo A."/>
        </authorList>
    </citation>
    <scope>NUCLEOTIDE SEQUENCE [LARGE SCALE GENOMIC DNA]</scope>
    <source>
        <strain evidence="5">CIP111667</strain>
    </source>
</reference>
<sequence>MAVNLRDVARRAGVSVPTASRVLSGSDYPVATALRERVEQAARDLDYVPNAQAQGLLGGAARTVGVLVGTVDDPYFSEIVNGIHEVATDRQLLVTICSTERDVDRELEYFRLLQAHRTGVVIIAGSGRTDDRYGTMMAARSRSFEAAGGRVVAIGHPYFDVDHVLVDNAAGGRRLGEHLVALGHRDVGVLVGVAEVSSTVERVDGIRSAIEAVGGSVTLRQGAPTRDEGYAGAGALLAGRPDLTALVGTADQMAIGAMSWLREHGRAVPEDVSVAGFNDIAVSRDLNPGLTSVRLPLRAMGAAALEIALAPAPSTQPVIRELGTELIVRGSTGPAPGTRIRG</sequence>
<dbReference type="InterPro" id="IPR028082">
    <property type="entry name" value="Peripla_BP_I"/>
</dbReference>
<dbReference type="Pfam" id="PF13377">
    <property type="entry name" value="Peripla_BP_3"/>
    <property type="match status" value="1"/>
</dbReference>
<dbReference type="InterPro" id="IPR046335">
    <property type="entry name" value="LacI/GalR-like_sensor"/>
</dbReference>
<dbReference type="AlphaFoldDB" id="A0A7M4DR30"/>
<dbReference type="RefSeq" id="WP_156743219.1">
    <property type="nucleotide sequence ID" value="NZ_CACRYJ010000066.1"/>
</dbReference>
<keyword evidence="6" id="KW-1185">Reference proteome</keyword>
<dbReference type="Gene3D" id="1.10.260.40">
    <property type="entry name" value="lambda repressor-like DNA-binding domains"/>
    <property type="match status" value="1"/>
</dbReference>
<dbReference type="InterPro" id="IPR010982">
    <property type="entry name" value="Lambda_DNA-bd_dom_sf"/>
</dbReference>
<accession>A0A7M4DR30</accession>
<keyword evidence="3" id="KW-0804">Transcription</keyword>
<evidence type="ECO:0000256" key="2">
    <source>
        <dbReference type="ARBA" id="ARBA00023125"/>
    </source>
</evidence>
<protein>
    <submittedName>
        <fullName evidence="5">HTH-type transcriptional regulator DegA</fullName>
    </submittedName>
</protein>
<dbReference type="PANTHER" id="PTHR30146:SF153">
    <property type="entry name" value="LACTOSE OPERON REPRESSOR"/>
    <property type="match status" value="1"/>
</dbReference>
<evidence type="ECO:0000313" key="6">
    <source>
        <dbReference type="Proteomes" id="UP000419743"/>
    </source>
</evidence>
<dbReference type="GO" id="GO:0000976">
    <property type="term" value="F:transcription cis-regulatory region binding"/>
    <property type="evidence" value="ECO:0007669"/>
    <property type="project" value="TreeGrafter"/>
</dbReference>
<keyword evidence="2" id="KW-0238">DNA-binding</keyword>
<feature type="domain" description="HTH lacI-type" evidence="4">
    <location>
        <begin position="3"/>
        <end position="58"/>
    </location>
</feature>
<dbReference type="Proteomes" id="UP000419743">
    <property type="component" value="Unassembled WGS sequence"/>
</dbReference>
<dbReference type="InterPro" id="IPR000843">
    <property type="entry name" value="HTH_LacI"/>
</dbReference>
<dbReference type="Pfam" id="PF00356">
    <property type="entry name" value="LacI"/>
    <property type="match status" value="1"/>
</dbReference>
<dbReference type="SUPFAM" id="SSF53822">
    <property type="entry name" value="Periplasmic binding protein-like I"/>
    <property type="match status" value="1"/>
</dbReference>
<evidence type="ECO:0000259" key="4">
    <source>
        <dbReference type="PROSITE" id="PS50932"/>
    </source>
</evidence>